<reference evidence="2 3" key="1">
    <citation type="submission" date="2018-04" db="EMBL/GenBank/DDBJ databases">
        <title>Genomic Encyclopedia of Archaeal and Bacterial Type Strains, Phase II (KMG-II): from individual species to whole genera.</title>
        <authorList>
            <person name="Goeker M."/>
        </authorList>
    </citation>
    <scope>NUCLEOTIDE SEQUENCE [LARGE SCALE GENOMIC DNA]</scope>
    <source>
        <strain evidence="2 3">DSM 18064</strain>
    </source>
</reference>
<evidence type="ECO:0000256" key="1">
    <source>
        <dbReference type="SAM" id="MobiDB-lite"/>
    </source>
</evidence>
<dbReference type="Proteomes" id="UP000243859">
    <property type="component" value="Unassembled WGS sequence"/>
</dbReference>
<dbReference type="EMBL" id="QAAA01000003">
    <property type="protein sequence ID" value="PTN03264.1"/>
    <property type="molecule type" value="Genomic_DNA"/>
</dbReference>
<gene>
    <name evidence="2" type="ORF">C8N32_103107</name>
</gene>
<sequence>MAGLRPALSETEGAFGLNFLPEMGNETDFTGISSGDPGLGTLTDPNAGEIRQT</sequence>
<organism evidence="2 3">
    <name type="scientific">Rhodovulum imhoffii</name>
    <dbReference type="NCBI Taxonomy" id="365340"/>
    <lineage>
        <taxon>Bacteria</taxon>
        <taxon>Pseudomonadati</taxon>
        <taxon>Pseudomonadota</taxon>
        <taxon>Alphaproteobacteria</taxon>
        <taxon>Rhodobacterales</taxon>
        <taxon>Paracoccaceae</taxon>
        <taxon>Rhodovulum</taxon>
    </lineage>
</organism>
<keyword evidence="3" id="KW-1185">Reference proteome</keyword>
<feature type="region of interest" description="Disordered" evidence="1">
    <location>
        <begin position="26"/>
        <end position="53"/>
    </location>
</feature>
<comment type="caution">
    <text evidence="2">The sequence shown here is derived from an EMBL/GenBank/DDBJ whole genome shotgun (WGS) entry which is preliminary data.</text>
</comment>
<evidence type="ECO:0000313" key="2">
    <source>
        <dbReference type="EMBL" id="PTN03264.1"/>
    </source>
</evidence>
<protein>
    <submittedName>
        <fullName evidence="2">Uncharacterized protein</fullName>
    </submittedName>
</protein>
<accession>A0A2T5BUR5</accession>
<dbReference type="AlphaFoldDB" id="A0A2T5BUR5"/>
<proteinExistence type="predicted"/>
<name>A0A2T5BUR5_9RHOB</name>
<evidence type="ECO:0000313" key="3">
    <source>
        <dbReference type="Proteomes" id="UP000243859"/>
    </source>
</evidence>